<dbReference type="EMBL" id="JACHDB010000001">
    <property type="protein sequence ID" value="MBB5434195.1"/>
    <property type="molecule type" value="Genomic_DNA"/>
</dbReference>
<accession>A0A7W8QPH1</accession>
<evidence type="ECO:0000313" key="3">
    <source>
        <dbReference type="EMBL" id="MBB5434195.1"/>
    </source>
</evidence>
<dbReference type="AlphaFoldDB" id="A0A7W8QPH1"/>
<evidence type="ECO:0000256" key="1">
    <source>
        <dbReference type="ARBA" id="ARBA00023002"/>
    </source>
</evidence>
<feature type="domain" description="FAD dependent oxidoreductase" evidence="2">
    <location>
        <begin position="5"/>
        <end position="359"/>
    </location>
</feature>
<gene>
    <name evidence="3" type="ORF">HDA36_004279</name>
</gene>
<dbReference type="SUPFAM" id="SSF51905">
    <property type="entry name" value="FAD/NAD(P)-binding domain"/>
    <property type="match status" value="1"/>
</dbReference>
<name>A0A7W8QPH1_9ACTN</name>
<dbReference type="PANTHER" id="PTHR13847:SF289">
    <property type="entry name" value="GLYCINE OXIDASE"/>
    <property type="match status" value="1"/>
</dbReference>
<dbReference type="InterPro" id="IPR036188">
    <property type="entry name" value="FAD/NAD-bd_sf"/>
</dbReference>
<dbReference type="GO" id="GO:0008115">
    <property type="term" value="F:sarcosine oxidase activity"/>
    <property type="evidence" value="ECO:0007669"/>
    <property type="project" value="UniProtKB-EC"/>
</dbReference>
<keyword evidence="4" id="KW-1185">Reference proteome</keyword>
<dbReference type="EC" id="1.5.3.1" evidence="3"/>
<dbReference type="PANTHER" id="PTHR13847">
    <property type="entry name" value="SARCOSINE DEHYDROGENASE-RELATED"/>
    <property type="match status" value="1"/>
</dbReference>
<dbReference type="Pfam" id="PF01266">
    <property type="entry name" value="DAO"/>
    <property type="match status" value="1"/>
</dbReference>
<evidence type="ECO:0000259" key="2">
    <source>
        <dbReference type="Pfam" id="PF01266"/>
    </source>
</evidence>
<dbReference type="RefSeq" id="WP_184394611.1">
    <property type="nucleotide sequence ID" value="NZ_BAAAJD010000021.1"/>
</dbReference>
<evidence type="ECO:0000313" key="4">
    <source>
        <dbReference type="Proteomes" id="UP000572635"/>
    </source>
</evidence>
<dbReference type="InterPro" id="IPR006076">
    <property type="entry name" value="FAD-dep_OxRdtase"/>
</dbReference>
<dbReference type="Gene3D" id="3.50.50.60">
    <property type="entry name" value="FAD/NAD(P)-binding domain"/>
    <property type="match status" value="1"/>
</dbReference>
<organism evidence="3 4">
    <name type="scientific">Nocardiopsis composta</name>
    <dbReference type="NCBI Taxonomy" id="157465"/>
    <lineage>
        <taxon>Bacteria</taxon>
        <taxon>Bacillati</taxon>
        <taxon>Actinomycetota</taxon>
        <taxon>Actinomycetes</taxon>
        <taxon>Streptosporangiales</taxon>
        <taxon>Nocardiopsidaceae</taxon>
        <taxon>Nocardiopsis</taxon>
    </lineage>
</organism>
<reference evidence="3 4" key="1">
    <citation type="submission" date="2020-08" db="EMBL/GenBank/DDBJ databases">
        <title>Sequencing the genomes of 1000 actinobacteria strains.</title>
        <authorList>
            <person name="Klenk H.-P."/>
        </authorList>
    </citation>
    <scope>NUCLEOTIDE SEQUENCE [LARGE SCALE GENOMIC DNA]</scope>
    <source>
        <strain evidence="3 4">DSM 44551</strain>
    </source>
</reference>
<proteinExistence type="predicted"/>
<comment type="caution">
    <text evidence="3">The sequence shown here is derived from an EMBL/GenBank/DDBJ whole genome shotgun (WGS) entry which is preliminary data.</text>
</comment>
<dbReference type="GO" id="GO:0005737">
    <property type="term" value="C:cytoplasm"/>
    <property type="evidence" value="ECO:0007669"/>
    <property type="project" value="TreeGrafter"/>
</dbReference>
<protein>
    <submittedName>
        <fullName evidence="3">Sarcosine oxidase subunit beta</fullName>
        <ecNumber evidence="3">1.5.3.1</ecNumber>
    </submittedName>
</protein>
<dbReference type="Proteomes" id="UP000572635">
    <property type="component" value="Unassembled WGS sequence"/>
</dbReference>
<dbReference type="Gene3D" id="3.30.9.10">
    <property type="entry name" value="D-Amino Acid Oxidase, subunit A, domain 2"/>
    <property type="match status" value="1"/>
</dbReference>
<keyword evidence="1 3" id="KW-0560">Oxidoreductase</keyword>
<sequence>MKHQFVIIGGGVHGCAAAWRLADAGEDVLLLEAGAIASGASGGFGRRGVRANRRDLRELPLMRAAYRIWPELDERLGAATGYERTGGMYLIEQETTGTRGGLIAAQAHAEVQTRLGVPTEAIGRDRVLELEPAVSPAVRGALYCPLDGTADHTATTRAFAEAARKRGATLLEDREVTAVERAGGRVTAVRTARGERFEVGTALLVLNNTGAPGLLRDGFGVDLPVWRILPQALQVAPAGGPPMAHLVGHDHRPLSVKPLPDGTVMVSGGWRGRWNAGLRRGETTEEAVRGNLRTAAEVYPDLAGAELLHAAAGSPESCSADEIPIVDLVPGTGNAWVGTGWTGHGFAIAPAVAESLTAWARTGTRPDDLAPFSLARFGRIPHRAG</sequence>